<protein>
    <recommendedName>
        <fullName evidence="5">Putative pre-16S rRNA nuclease</fullName>
        <ecNumber evidence="5">3.1.-.-</ecNumber>
    </recommendedName>
</protein>
<dbReference type="NCBIfam" id="TIGR00250">
    <property type="entry name" value="RNAse_H_YqgF"/>
    <property type="match status" value="1"/>
</dbReference>
<dbReference type="EMBL" id="AZDI01000009">
    <property type="protein sequence ID" value="KRK45405.1"/>
    <property type="molecule type" value="Genomic_DNA"/>
</dbReference>
<proteinExistence type="inferred from homology"/>
<dbReference type="PATRIC" id="fig|1423719.4.peg.1548"/>
<reference evidence="7 8" key="1">
    <citation type="journal article" date="2015" name="Genome Announc.">
        <title>Expanding the biotechnology potential of lactobacilli through comparative genomics of 213 strains and associated genera.</title>
        <authorList>
            <person name="Sun Z."/>
            <person name="Harris H.M."/>
            <person name="McCann A."/>
            <person name="Guo C."/>
            <person name="Argimon S."/>
            <person name="Zhang W."/>
            <person name="Yang X."/>
            <person name="Jeffery I.B."/>
            <person name="Cooney J.C."/>
            <person name="Kagawa T.F."/>
            <person name="Liu W."/>
            <person name="Song Y."/>
            <person name="Salvetti E."/>
            <person name="Wrobel A."/>
            <person name="Rasinkangas P."/>
            <person name="Parkhill J."/>
            <person name="Rea M.C."/>
            <person name="O'Sullivan O."/>
            <person name="Ritari J."/>
            <person name="Douillard F.P."/>
            <person name="Paul Ross R."/>
            <person name="Yang R."/>
            <person name="Briner A.E."/>
            <person name="Felis G.E."/>
            <person name="de Vos W.M."/>
            <person name="Barrangou R."/>
            <person name="Klaenhammer T.R."/>
            <person name="Caufield P.W."/>
            <person name="Cui Y."/>
            <person name="Zhang H."/>
            <person name="O'Toole P.W."/>
        </authorList>
    </citation>
    <scope>NUCLEOTIDE SEQUENCE [LARGE SCALE GENOMIC DNA]</scope>
    <source>
        <strain evidence="7 8">DSM 15638</strain>
    </source>
</reference>
<keyword evidence="3 5" id="KW-0540">Nuclease</keyword>
<dbReference type="SMART" id="SM00732">
    <property type="entry name" value="YqgFc"/>
    <property type="match status" value="1"/>
</dbReference>
<sequence length="141" mass="15660">MGLDVGSRTVGVSMSDLLGWTAQGVEIIRINEDRSEFGIDRVKELVAEYEVTGFVIGLPKNMNNSLGPRAEAAQKYGDLLVETFGLPIDFQDERLTTVEAERMLVEQADTSRKKRKKVIDKLAASLILQNYLDGKGKLTKE</sequence>
<evidence type="ECO:0000256" key="3">
    <source>
        <dbReference type="ARBA" id="ARBA00022722"/>
    </source>
</evidence>
<keyword evidence="8" id="KW-1185">Reference proteome</keyword>
<accession>A0A0R1HFY1</accession>
<dbReference type="Proteomes" id="UP000051450">
    <property type="component" value="Unassembled WGS sequence"/>
</dbReference>
<evidence type="ECO:0000256" key="1">
    <source>
        <dbReference type="ARBA" id="ARBA00022490"/>
    </source>
</evidence>
<comment type="similarity">
    <text evidence="5">Belongs to the YqgF HJR family.</text>
</comment>
<evidence type="ECO:0000313" key="7">
    <source>
        <dbReference type="EMBL" id="KRK45405.1"/>
    </source>
</evidence>
<keyword evidence="1 5" id="KW-0963">Cytoplasm</keyword>
<dbReference type="GO" id="GO:0016788">
    <property type="term" value="F:hydrolase activity, acting on ester bonds"/>
    <property type="evidence" value="ECO:0007669"/>
    <property type="project" value="UniProtKB-UniRule"/>
</dbReference>
<dbReference type="InterPro" id="IPR012337">
    <property type="entry name" value="RNaseH-like_sf"/>
</dbReference>
<dbReference type="InterPro" id="IPR006641">
    <property type="entry name" value="YqgF/RNaseH-like_dom"/>
</dbReference>
<dbReference type="GO" id="GO:0005829">
    <property type="term" value="C:cytosol"/>
    <property type="evidence" value="ECO:0007669"/>
    <property type="project" value="TreeGrafter"/>
</dbReference>
<name>A0A0R1HFY1_9LACO</name>
<evidence type="ECO:0000256" key="4">
    <source>
        <dbReference type="ARBA" id="ARBA00022801"/>
    </source>
</evidence>
<feature type="domain" description="YqgF/RNase H-like" evidence="6">
    <location>
        <begin position="1"/>
        <end position="100"/>
    </location>
</feature>
<keyword evidence="2 5" id="KW-0690">Ribosome biogenesis</keyword>
<gene>
    <name evidence="7" type="ORF">FC66_GL001522</name>
</gene>
<evidence type="ECO:0000256" key="2">
    <source>
        <dbReference type="ARBA" id="ARBA00022517"/>
    </source>
</evidence>
<evidence type="ECO:0000256" key="5">
    <source>
        <dbReference type="HAMAP-Rule" id="MF_00651"/>
    </source>
</evidence>
<dbReference type="SUPFAM" id="SSF53098">
    <property type="entry name" value="Ribonuclease H-like"/>
    <property type="match status" value="1"/>
</dbReference>
<dbReference type="PANTHER" id="PTHR33317:SF4">
    <property type="entry name" value="POLYNUCLEOTIDYL TRANSFERASE, RIBONUCLEASE H-LIKE SUPERFAMILY PROTEIN"/>
    <property type="match status" value="1"/>
</dbReference>
<keyword evidence="4 5" id="KW-0378">Hydrolase</keyword>
<comment type="caution">
    <text evidence="7">The sequence shown here is derived from an EMBL/GenBank/DDBJ whole genome shotgun (WGS) entry which is preliminary data.</text>
</comment>
<organism evidence="7 8">
    <name type="scientific">Dellaglioa algida DSM 15638</name>
    <dbReference type="NCBI Taxonomy" id="1423719"/>
    <lineage>
        <taxon>Bacteria</taxon>
        <taxon>Bacillati</taxon>
        <taxon>Bacillota</taxon>
        <taxon>Bacilli</taxon>
        <taxon>Lactobacillales</taxon>
        <taxon>Lactobacillaceae</taxon>
        <taxon>Dellaglioa</taxon>
    </lineage>
</organism>
<dbReference type="Pfam" id="PF03652">
    <property type="entry name" value="RuvX"/>
    <property type="match status" value="1"/>
</dbReference>
<dbReference type="InterPro" id="IPR005227">
    <property type="entry name" value="YqgF"/>
</dbReference>
<comment type="subcellular location">
    <subcellularLocation>
        <location evidence="5">Cytoplasm</location>
    </subcellularLocation>
</comment>
<dbReference type="EC" id="3.1.-.-" evidence="5"/>
<dbReference type="AlphaFoldDB" id="A0A0R1HFY1"/>
<dbReference type="Gene3D" id="3.30.420.140">
    <property type="entry name" value="YqgF/RNase H-like domain"/>
    <property type="match status" value="1"/>
</dbReference>
<dbReference type="GO" id="GO:0000967">
    <property type="term" value="P:rRNA 5'-end processing"/>
    <property type="evidence" value="ECO:0007669"/>
    <property type="project" value="UniProtKB-UniRule"/>
</dbReference>
<dbReference type="CDD" id="cd16964">
    <property type="entry name" value="YqgF"/>
    <property type="match status" value="1"/>
</dbReference>
<comment type="function">
    <text evidence="5">Could be a nuclease involved in processing of the 5'-end of pre-16S rRNA.</text>
</comment>
<evidence type="ECO:0000259" key="6">
    <source>
        <dbReference type="SMART" id="SM00732"/>
    </source>
</evidence>
<dbReference type="PANTHER" id="PTHR33317">
    <property type="entry name" value="POLYNUCLEOTIDYL TRANSFERASE, RIBONUCLEASE H-LIKE SUPERFAMILY PROTEIN"/>
    <property type="match status" value="1"/>
</dbReference>
<dbReference type="InterPro" id="IPR037027">
    <property type="entry name" value="YqgF/RNaseH-like_dom_sf"/>
</dbReference>
<dbReference type="HAMAP" id="MF_00651">
    <property type="entry name" value="Nuclease_YqgF"/>
    <property type="match status" value="1"/>
</dbReference>
<dbReference type="STRING" id="1423719.FC66_GL001522"/>
<evidence type="ECO:0000313" key="8">
    <source>
        <dbReference type="Proteomes" id="UP000051450"/>
    </source>
</evidence>
<dbReference type="GO" id="GO:0004518">
    <property type="term" value="F:nuclease activity"/>
    <property type="evidence" value="ECO:0007669"/>
    <property type="project" value="UniProtKB-KW"/>
</dbReference>